<protein>
    <submittedName>
        <fullName evidence="1">Pilus assembly protein PilW</fullName>
    </submittedName>
</protein>
<comment type="caution">
    <text evidence="1">The sequence shown here is derived from an EMBL/GenBank/DDBJ whole genome shotgun (WGS) entry which is preliminary data.</text>
</comment>
<keyword evidence="2" id="KW-1185">Reference proteome</keyword>
<proteinExistence type="predicted"/>
<accession>A0A4Z0C750</accession>
<dbReference type="Proteomes" id="UP000298180">
    <property type="component" value="Unassembled WGS sequence"/>
</dbReference>
<organism evidence="1 2">
    <name type="scientific">Ramlibacter henchirensis</name>
    <dbReference type="NCBI Taxonomy" id="204072"/>
    <lineage>
        <taxon>Bacteria</taxon>
        <taxon>Pseudomonadati</taxon>
        <taxon>Pseudomonadota</taxon>
        <taxon>Betaproteobacteria</taxon>
        <taxon>Burkholderiales</taxon>
        <taxon>Comamonadaceae</taxon>
        <taxon>Ramlibacter</taxon>
    </lineage>
</organism>
<gene>
    <name evidence="1" type="ORF">EZ313_05380</name>
</gene>
<name>A0A4Z0C750_9BURK</name>
<dbReference type="GO" id="GO:0043683">
    <property type="term" value="P:type IV pilus assembly"/>
    <property type="evidence" value="ECO:0007669"/>
    <property type="project" value="InterPro"/>
</dbReference>
<evidence type="ECO:0000313" key="1">
    <source>
        <dbReference type="EMBL" id="TFZ07496.1"/>
    </source>
</evidence>
<dbReference type="Pfam" id="PF16074">
    <property type="entry name" value="PilW"/>
    <property type="match status" value="1"/>
</dbReference>
<dbReference type="OrthoDB" id="5496259at2"/>
<reference evidence="1 2" key="1">
    <citation type="submission" date="2019-03" db="EMBL/GenBank/DDBJ databases">
        <title>Ramlibacter henchirensis DSM 14656, whole genome shotgun sequence.</title>
        <authorList>
            <person name="Zhang X."/>
            <person name="Feng G."/>
            <person name="Zhu H."/>
        </authorList>
    </citation>
    <scope>NUCLEOTIDE SEQUENCE [LARGE SCALE GENOMIC DNA]</scope>
    <source>
        <strain evidence="1 2">DSM 14656</strain>
    </source>
</reference>
<evidence type="ECO:0000313" key="2">
    <source>
        <dbReference type="Proteomes" id="UP000298180"/>
    </source>
</evidence>
<dbReference type="EMBL" id="SMLM01000001">
    <property type="protein sequence ID" value="TFZ07496.1"/>
    <property type="molecule type" value="Genomic_DNA"/>
</dbReference>
<sequence length="276" mass="29024">MTEAQARMDEDGRAALAVISANLRMAGNNPDRPWRVQPSKRNPVYGPSSYAVRGCDRKFDNVGTAATAQDLVCDAGGVAAPDSIAVTYEADRFNTVALPPGGAPTDCLGKPLDVINADLPVVVPPGPNATTQTVTFHVAENRFYIDSPGPDAAPSLYCKGNGASSTPGPLVENVEDLHLTFGTVPAAAPMDTANIAGYLNASGVVNHTALDPLDEAARWGRVAAVRVCVVVRSDRPVVGGEGSARFLKCDGSVENSPPDARLRRTYSTTVVLRNRR</sequence>
<dbReference type="AlphaFoldDB" id="A0A4Z0C750"/>
<dbReference type="InterPro" id="IPR032092">
    <property type="entry name" value="PilW"/>
</dbReference>